<feature type="transmembrane region" description="Helical" evidence="1">
    <location>
        <begin position="15"/>
        <end position="35"/>
    </location>
</feature>
<protein>
    <submittedName>
        <fullName evidence="2">Pilus assembly protein TadG-related protein</fullName>
    </submittedName>
</protein>
<organism evidence="2 3">
    <name type="scientific">Albidovulum sediminicola</name>
    <dbReference type="NCBI Taxonomy" id="2984331"/>
    <lineage>
        <taxon>Bacteria</taxon>
        <taxon>Pseudomonadati</taxon>
        <taxon>Pseudomonadota</taxon>
        <taxon>Alphaproteobacteria</taxon>
        <taxon>Rhodobacterales</taxon>
        <taxon>Paracoccaceae</taxon>
        <taxon>Albidovulum</taxon>
    </lineage>
</organism>
<keyword evidence="1" id="KW-0472">Membrane</keyword>
<name>A0ABT2Z4C7_9RHOB</name>
<dbReference type="EMBL" id="JAOWLA010000011">
    <property type="protein sequence ID" value="MCV2865636.1"/>
    <property type="molecule type" value="Genomic_DNA"/>
</dbReference>
<comment type="caution">
    <text evidence="2">The sequence shown here is derived from an EMBL/GenBank/DDBJ whole genome shotgun (WGS) entry which is preliminary data.</text>
</comment>
<evidence type="ECO:0000256" key="1">
    <source>
        <dbReference type="SAM" id="Phobius"/>
    </source>
</evidence>
<dbReference type="RefSeq" id="WP_263722155.1">
    <property type="nucleotide sequence ID" value="NZ_JAOWLA010000011.1"/>
</dbReference>
<accession>A0ABT2Z4C7</accession>
<sequence length="488" mass="50717">MRRTAARFAKNDDGAILIIVAVSLGTILGMIALSYDLGRMATTQSELQSFADHIALSAAGELDGENGARARAQAAATNFFTDRQTFADDASGNALDSTDFTLTFLRSLPTLDTTAITSANTALGDTDAIFARVQVAPKTVPFTFGRAFFALTGQAQSTPTFGAEAVAGFASYACDITPMMFCMPPGFDADTWEGRTILMRAGGNSAAWGPGDFGFLQPSTVAVDSTGNCAGLSGPQALSCALGAAGSITQCFRQRGVDTEPGQKNGLTNSLNTRFDMWPGDLKPGADGVKYAPAPGVTKGLVPNGNGSSCINNNADPSPDTVALPPDDCFPGCGRYGDGDWSVGRANYVTMNYGTTANPAPADPHASATTRYDYYLSELNGNYSATTPAIFPAGKSETGRPMCGALPYPDPARRELIMAAVDCSQGTVAEALRGSATNIPVKEYVRVFLLQPVGAAPELSIYGEVIGSAGGNGNAGSGVFHEIVQLFR</sequence>
<dbReference type="Proteomes" id="UP001652503">
    <property type="component" value="Unassembled WGS sequence"/>
</dbReference>
<keyword evidence="1" id="KW-0812">Transmembrane</keyword>
<evidence type="ECO:0000313" key="2">
    <source>
        <dbReference type="EMBL" id="MCV2865636.1"/>
    </source>
</evidence>
<proteinExistence type="predicted"/>
<evidence type="ECO:0000313" key="3">
    <source>
        <dbReference type="Proteomes" id="UP001652503"/>
    </source>
</evidence>
<keyword evidence="1" id="KW-1133">Transmembrane helix</keyword>
<reference evidence="2 3" key="1">
    <citation type="submission" date="2022-10" db="EMBL/GenBank/DDBJ databases">
        <title>Defluviimonas sp. nov., isolated from ocean surface water.</title>
        <authorList>
            <person name="He W."/>
            <person name="Wang L."/>
            <person name="Zhang D.-F."/>
        </authorList>
    </citation>
    <scope>NUCLEOTIDE SEQUENCE [LARGE SCALE GENOMIC DNA]</scope>
    <source>
        <strain evidence="2 3">WL0075</strain>
    </source>
</reference>
<gene>
    <name evidence="2" type="ORF">OE647_12960</name>
</gene>
<keyword evidence="3" id="KW-1185">Reference proteome</keyword>